<protein>
    <recommendedName>
        <fullName evidence="1">PKD domain-containing protein</fullName>
    </recommendedName>
</protein>
<evidence type="ECO:0000313" key="3">
    <source>
        <dbReference type="Proteomes" id="UP001501302"/>
    </source>
</evidence>
<dbReference type="InterPro" id="IPR035986">
    <property type="entry name" value="PKD_dom_sf"/>
</dbReference>
<dbReference type="CDD" id="cd00146">
    <property type="entry name" value="PKD"/>
    <property type="match status" value="1"/>
</dbReference>
<dbReference type="Gene3D" id="2.60.120.260">
    <property type="entry name" value="Galactose-binding domain-like"/>
    <property type="match status" value="1"/>
</dbReference>
<gene>
    <name evidence="2" type="ORF">GCM10023314_26680</name>
</gene>
<dbReference type="PROSITE" id="PS50093">
    <property type="entry name" value="PKD"/>
    <property type="match status" value="1"/>
</dbReference>
<evidence type="ECO:0000259" key="1">
    <source>
        <dbReference type="PROSITE" id="PS50093"/>
    </source>
</evidence>
<evidence type="ECO:0000313" key="2">
    <source>
        <dbReference type="EMBL" id="GAA4951886.1"/>
    </source>
</evidence>
<name>A0ABP9GUF5_9FLAO</name>
<keyword evidence="3" id="KW-1185">Reference proteome</keyword>
<proteinExistence type="predicted"/>
<dbReference type="InterPro" id="IPR022409">
    <property type="entry name" value="PKD/Chitinase_dom"/>
</dbReference>
<dbReference type="Pfam" id="PF18911">
    <property type="entry name" value="PKD_4"/>
    <property type="match status" value="1"/>
</dbReference>
<dbReference type="Gene3D" id="2.60.40.10">
    <property type="entry name" value="Immunoglobulins"/>
    <property type="match status" value="1"/>
</dbReference>
<comment type="caution">
    <text evidence="2">The sequence shown here is derived from an EMBL/GenBank/DDBJ whole genome shotgun (WGS) entry which is preliminary data.</text>
</comment>
<dbReference type="SMART" id="SM00089">
    <property type="entry name" value="PKD"/>
    <property type="match status" value="1"/>
</dbReference>
<dbReference type="InterPro" id="IPR000601">
    <property type="entry name" value="PKD_dom"/>
</dbReference>
<accession>A0ABP9GUF5</accession>
<reference evidence="3" key="1">
    <citation type="journal article" date="2019" name="Int. J. Syst. Evol. Microbiol.">
        <title>The Global Catalogue of Microorganisms (GCM) 10K type strain sequencing project: providing services to taxonomists for standard genome sequencing and annotation.</title>
        <authorList>
            <consortium name="The Broad Institute Genomics Platform"/>
            <consortium name="The Broad Institute Genome Sequencing Center for Infectious Disease"/>
            <person name="Wu L."/>
            <person name="Ma J."/>
        </authorList>
    </citation>
    <scope>NUCLEOTIDE SEQUENCE [LARGE SCALE GENOMIC DNA]</scope>
    <source>
        <strain evidence="3">JCM 18285</strain>
    </source>
</reference>
<dbReference type="SUPFAM" id="SSF49299">
    <property type="entry name" value="PKD domain"/>
    <property type="match status" value="1"/>
</dbReference>
<feature type="domain" description="PKD" evidence="1">
    <location>
        <begin position="48"/>
        <end position="102"/>
    </location>
</feature>
<dbReference type="EMBL" id="BAABJJ010000038">
    <property type="protein sequence ID" value="GAA4951886.1"/>
    <property type="molecule type" value="Genomic_DNA"/>
</dbReference>
<organism evidence="2 3">
    <name type="scientific">Algibacter agarivorans</name>
    <dbReference type="NCBI Taxonomy" id="1109741"/>
    <lineage>
        <taxon>Bacteria</taxon>
        <taxon>Pseudomonadati</taxon>
        <taxon>Bacteroidota</taxon>
        <taxon>Flavobacteriia</taxon>
        <taxon>Flavobacteriales</taxon>
        <taxon>Flavobacteriaceae</taxon>
        <taxon>Algibacter</taxon>
    </lineage>
</organism>
<sequence>MLSVSCEEAFEFDLPEAGSQVDNNLPTADFAYIPNAEDFKIIEFNNLSTESIKYLWDFGGGDTSTDKDPIYTFSAGEGTYPVTLTALDANEASTTVTLDVEVVDKFVPIPVTILNGDFNDGQNDWKFSSFTGGTTSPYNSSSDGSFTNYDESDNGAKTAGAKWTKSTSAGAYLSSNTRYAYQAIIVSPTLVDRTVKYILEYEYAIKTPAEQAGVAPGGNRIISEVLDGHFADGADAVASTPISQFVANEVKGKTSHTKVEQEFTTNASGEVAILIYAVTDVDVYIDNVKVYAVD</sequence>
<dbReference type="InterPro" id="IPR013783">
    <property type="entry name" value="Ig-like_fold"/>
</dbReference>
<dbReference type="Proteomes" id="UP001501302">
    <property type="component" value="Unassembled WGS sequence"/>
</dbReference>